<reference evidence="1" key="1">
    <citation type="journal article" date="2023" name="Plant J.">
        <title>The genome of the king protea, Protea cynaroides.</title>
        <authorList>
            <person name="Chang J."/>
            <person name="Duong T.A."/>
            <person name="Schoeman C."/>
            <person name="Ma X."/>
            <person name="Roodt D."/>
            <person name="Barker N."/>
            <person name="Li Z."/>
            <person name="Van de Peer Y."/>
            <person name="Mizrachi E."/>
        </authorList>
    </citation>
    <scope>NUCLEOTIDE SEQUENCE</scope>
    <source>
        <tissue evidence="1">Young leaves</tissue>
    </source>
</reference>
<accession>A0A9Q0H531</accession>
<evidence type="ECO:0000313" key="1">
    <source>
        <dbReference type="EMBL" id="KAJ4960036.1"/>
    </source>
</evidence>
<dbReference type="PANTHER" id="PTHR47076:SF1">
    <property type="entry name" value="NHL DOMAIN PROTEIN"/>
    <property type="match status" value="1"/>
</dbReference>
<evidence type="ECO:0000313" key="2">
    <source>
        <dbReference type="Proteomes" id="UP001141806"/>
    </source>
</evidence>
<dbReference type="AlphaFoldDB" id="A0A9Q0H531"/>
<sequence length="114" mass="13253">MCWRNSNNKVAADNEEKWWSKGWIAILKIRELSEIMAGPRWKTFIRRFNKNNNKGGGRFQYDPLSYALNFDEGTGHSDHQDEDRVFRDFSFRFASIPISAKSSMDLGRDAPSFA</sequence>
<gene>
    <name evidence="1" type="ORF">NE237_019946</name>
</gene>
<dbReference type="EMBL" id="JAMYWD010000009">
    <property type="protein sequence ID" value="KAJ4960036.1"/>
    <property type="molecule type" value="Genomic_DNA"/>
</dbReference>
<comment type="caution">
    <text evidence="1">The sequence shown here is derived from an EMBL/GenBank/DDBJ whole genome shotgun (WGS) entry which is preliminary data.</text>
</comment>
<organism evidence="1 2">
    <name type="scientific">Protea cynaroides</name>
    <dbReference type="NCBI Taxonomy" id="273540"/>
    <lineage>
        <taxon>Eukaryota</taxon>
        <taxon>Viridiplantae</taxon>
        <taxon>Streptophyta</taxon>
        <taxon>Embryophyta</taxon>
        <taxon>Tracheophyta</taxon>
        <taxon>Spermatophyta</taxon>
        <taxon>Magnoliopsida</taxon>
        <taxon>Proteales</taxon>
        <taxon>Proteaceae</taxon>
        <taxon>Protea</taxon>
    </lineage>
</organism>
<dbReference type="Proteomes" id="UP001141806">
    <property type="component" value="Unassembled WGS sequence"/>
</dbReference>
<protein>
    <submittedName>
        <fullName evidence="1">Uncharacterized protein</fullName>
    </submittedName>
</protein>
<dbReference type="PANTHER" id="PTHR47076">
    <property type="entry name" value="NHL DOMAIN PROTEIN"/>
    <property type="match status" value="1"/>
</dbReference>
<name>A0A9Q0H531_9MAGN</name>
<proteinExistence type="predicted"/>
<dbReference type="OrthoDB" id="1723198at2759"/>
<keyword evidence="2" id="KW-1185">Reference proteome</keyword>